<evidence type="ECO:0000313" key="8">
    <source>
        <dbReference type="Proteomes" id="UP000266313"/>
    </source>
</evidence>
<proteinExistence type="inferred from homology"/>
<dbReference type="SUPFAM" id="SSF52788">
    <property type="entry name" value="Phosphotyrosine protein phosphatases I"/>
    <property type="match status" value="1"/>
</dbReference>
<dbReference type="InterPro" id="IPR036196">
    <property type="entry name" value="Ptyr_pPase_sf"/>
</dbReference>
<dbReference type="CDD" id="cd16343">
    <property type="entry name" value="LMWPTP"/>
    <property type="match status" value="1"/>
</dbReference>
<dbReference type="EC" id="3.1.3.48" evidence="2"/>
<evidence type="ECO:0000256" key="4">
    <source>
        <dbReference type="ARBA" id="ARBA00022912"/>
    </source>
</evidence>
<evidence type="ECO:0000259" key="6">
    <source>
        <dbReference type="SMART" id="SM00226"/>
    </source>
</evidence>
<sequence>MAEGALRDRVRKAGLTDEIFIDSAGTHAHYVALPPDPLAQRVMLERGIDISDLRSRRVSLSDFQRFDHILVMDDTNYDALRFICPRSHVHKIRYLLDYAPQFKTRQVPDPIGGEEVVFRRVREMVERGAEGVFAYLEALLRRS</sequence>
<keyword evidence="4" id="KW-0904">Protein phosphatase</keyword>
<dbReference type="PANTHER" id="PTHR11717">
    <property type="entry name" value="LOW MOLECULAR WEIGHT PROTEIN TYROSINE PHOSPHATASE"/>
    <property type="match status" value="1"/>
</dbReference>
<feature type="active site" description="Proton donor" evidence="5">
    <location>
        <position position="109"/>
    </location>
</feature>
<dbReference type="PRINTS" id="PR00719">
    <property type="entry name" value="LMWPTPASE"/>
</dbReference>
<dbReference type="InterPro" id="IPR017867">
    <property type="entry name" value="Tyr_phospatase_low_mol_wt"/>
</dbReference>
<keyword evidence="3" id="KW-0378">Hydrolase</keyword>
<dbReference type="EMBL" id="AP017928">
    <property type="protein sequence ID" value="BBA34230.1"/>
    <property type="molecule type" value="Genomic_DNA"/>
</dbReference>
<evidence type="ECO:0000256" key="3">
    <source>
        <dbReference type="ARBA" id="ARBA00022801"/>
    </source>
</evidence>
<evidence type="ECO:0000313" key="7">
    <source>
        <dbReference type="EMBL" id="BBA34230.1"/>
    </source>
</evidence>
<feature type="domain" description="Phosphotyrosine protein phosphatase I" evidence="6">
    <location>
        <begin position="1"/>
        <end position="135"/>
    </location>
</feature>
<dbReference type="Proteomes" id="UP000266313">
    <property type="component" value="Chromosome"/>
</dbReference>
<name>A0A250KRE8_9GAMM</name>
<dbReference type="SMART" id="SM00226">
    <property type="entry name" value="LMWPc"/>
    <property type="match status" value="1"/>
</dbReference>
<dbReference type="InterPro" id="IPR023485">
    <property type="entry name" value="Ptyr_pPase"/>
</dbReference>
<dbReference type="InterPro" id="IPR050438">
    <property type="entry name" value="LMW_PTPase"/>
</dbReference>
<accession>A0A250KRE8</accession>
<dbReference type="Gene3D" id="3.40.50.2300">
    <property type="match status" value="1"/>
</dbReference>
<protein>
    <recommendedName>
        <fullName evidence="2">protein-tyrosine-phosphatase</fullName>
        <ecNumber evidence="2">3.1.3.48</ecNumber>
    </recommendedName>
</protein>
<dbReference type="PANTHER" id="PTHR11717:SF7">
    <property type="entry name" value="LOW MOLECULAR WEIGHT PHOSPHOTYROSINE PROTEIN PHOSPHATASE"/>
    <property type="match status" value="1"/>
</dbReference>
<dbReference type="KEGG" id="mmai:sS8_2278"/>
<evidence type="ECO:0000256" key="5">
    <source>
        <dbReference type="PIRSR" id="PIRSR617867-1"/>
    </source>
</evidence>
<evidence type="ECO:0000256" key="1">
    <source>
        <dbReference type="ARBA" id="ARBA00011063"/>
    </source>
</evidence>
<keyword evidence="8" id="KW-1185">Reference proteome</keyword>
<dbReference type="Pfam" id="PF01451">
    <property type="entry name" value="LMWPc"/>
    <property type="match status" value="1"/>
</dbReference>
<evidence type="ECO:0000256" key="2">
    <source>
        <dbReference type="ARBA" id="ARBA00013064"/>
    </source>
</evidence>
<reference evidence="7 8" key="1">
    <citation type="submission" date="2016-12" db="EMBL/GenBank/DDBJ databases">
        <title>Genome sequencing of Methylocaldum marinum.</title>
        <authorList>
            <person name="Takeuchi M."/>
            <person name="Kamagata Y."/>
            <person name="Hiraoka S."/>
            <person name="Oshima K."/>
            <person name="Hattori M."/>
            <person name="Iwasaki W."/>
        </authorList>
    </citation>
    <scope>NUCLEOTIDE SEQUENCE [LARGE SCALE GENOMIC DNA]</scope>
    <source>
        <strain evidence="7 8">S8</strain>
    </source>
</reference>
<comment type="similarity">
    <text evidence="1">Belongs to the low molecular weight phosphotyrosine protein phosphatase family.</text>
</comment>
<organism evidence="7 8">
    <name type="scientific">Methylocaldum marinum</name>
    <dbReference type="NCBI Taxonomy" id="1432792"/>
    <lineage>
        <taxon>Bacteria</taxon>
        <taxon>Pseudomonadati</taxon>
        <taxon>Pseudomonadota</taxon>
        <taxon>Gammaproteobacteria</taxon>
        <taxon>Methylococcales</taxon>
        <taxon>Methylococcaceae</taxon>
        <taxon>Methylocaldum</taxon>
    </lineage>
</organism>
<dbReference type="GO" id="GO:0004725">
    <property type="term" value="F:protein tyrosine phosphatase activity"/>
    <property type="evidence" value="ECO:0007669"/>
    <property type="project" value="UniProtKB-EC"/>
</dbReference>
<dbReference type="AlphaFoldDB" id="A0A250KRE8"/>
<gene>
    <name evidence="7" type="ORF">sS8_2278</name>
</gene>